<dbReference type="AlphaFoldDB" id="A0A061IZB4"/>
<gene>
    <name evidence="3" type="ORF">TRSC58_03804</name>
</gene>
<sequence length="135" mass="15709">MTEYADCTEVSKKALEFRQQFYQLLDDPNKRLDIVNLYAPGTPLLCEWNGHSLPDAASITAYLSGLPKTSHKIDCVDAQPLPGNEQADSFLMTVHGIVTYDDEHKREFFQRLVIRKVEGRYYIINDYYRWLSEKE</sequence>
<organism evidence="3 4">
    <name type="scientific">Trypanosoma rangeli SC58</name>
    <dbReference type="NCBI Taxonomy" id="429131"/>
    <lineage>
        <taxon>Eukaryota</taxon>
        <taxon>Discoba</taxon>
        <taxon>Euglenozoa</taxon>
        <taxon>Kinetoplastea</taxon>
        <taxon>Metakinetoplastina</taxon>
        <taxon>Trypanosomatida</taxon>
        <taxon>Trypanosomatidae</taxon>
        <taxon>Trypanosoma</taxon>
        <taxon>Herpetosoma</taxon>
    </lineage>
</organism>
<evidence type="ECO:0000313" key="4">
    <source>
        <dbReference type="Proteomes" id="UP000031737"/>
    </source>
</evidence>
<dbReference type="SUPFAM" id="SSF54427">
    <property type="entry name" value="NTF2-like"/>
    <property type="match status" value="1"/>
</dbReference>
<reference evidence="3 4" key="1">
    <citation type="submission" date="2013-07" db="EMBL/GenBank/DDBJ databases">
        <authorList>
            <person name="Stoco P.H."/>
            <person name="Wagner G."/>
            <person name="Gerber A."/>
            <person name="Zaha A."/>
            <person name="Thompson C."/>
            <person name="Bartholomeu D.C."/>
            <person name="Luckemeyer D.D."/>
            <person name="Bahia D."/>
            <person name="Loreto E."/>
            <person name="Prestes E.B."/>
            <person name="Lima F.M."/>
            <person name="Rodrigues-Luiz G."/>
            <person name="Vallejo G.A."/>
            <person name="Filho J.F."/>
            <person name="Monteiro K.M."/>
            <person name="Tyler K.M."/>
            <person name="de Almeida L.G."/>
            <person name="Ortiz M.F."/>
            <person name="Siervo M.A."/>
            <person name="de Moraes M.H."/>
            <person name="Cunha O.L."/>
            <person name="Mendonca-Neto R."/>
            <person name="Silva R."/>
            <person name="Teixeira S.M."/>
            <person name="Murta S.M."/>
            <person name="Sincero T.C."/>
            <person name="Mendes T.A."/>
            <person name="Urmenyi T.P."/>
            <person name="Silva V.G."/>
            <person name="da Rocha W.D."/>
            <person name="Andersson B."/>
            <person name="Romanha A.J."/>
            <person name="Steindel M."/>
            <person name="de Vasconcelos A.T."/>
            <person name="Grisard E.C."/>
        </authorList>
    </citation>
    <scope>NUCLEOTIDE SEQUENCE [LARGE SCALE GENOMIC DNA]</scope>
    <source>
        <strain evidence="3 4">SC58</strain>
    </source>
</reference>
<dbReference type="Proteomes" id="UP000031737">
    <property type="component" value="Unassembled WGS sequence"/>
</dbReference>
<dbReference type="Gene3D" id="3.10.450.50">
    <property type="match status" value="1"/>
</dbReference>
<dbReference type="InterPro" id="IPR032710">
    <property type="entry name" value="NTF2-like_dom_sf"/>
</dbReference>
<dbReference type="GO" id="GO:0005634">
    <property type="term" value="C:nucleus"/>
    <property type="evidence" value="ECO:0007669"/>
    <property type="project" value="UniProtKB-SubCell"/>
</dbReference>
<keyword evidence="1" id="KW-0813">Transport</keyword>
<feature type="domain" description="NTF2" evidence="2">
    <location>
        <begin position="13"/>
        <end position="130"/>
    </location>
</feature>
<comment type="function">
    <text evidence="1">Has a role in nuclear-cytoplasmic transport of proteins and mRNAs.</text>
</comment>
<dbReference type="InterPro" id="IPR045875">
    <property type="entry name" value="NTF2"/>
</dbReference>
<comment type="subcellular location">
    <subcellularLocation>
        <location evidence="1">Cytoplasm</location>
    </subcellularLocation>
    <subcellularLocation>
        <location evidence="1">Nucleus</location>
    </subcellularLocation>
</comment>
<dbReference type="InterPro" id="IPR002075">
    <property type="entry name" value="NTF2_dom"/>
</dbReference>
<dbReference type="PANTHER" id="PTHR12612">
    <property type="entry name" value="NUCLEAR TRANSPORT FACTOR 2"/>
    <property type="match status" value="1"/>
</dbReference>
<proteinExistence type="predicted"/>
<keyword evidence="1" id="KW-0963">Cytoplasm</keyword>
<dbReference type="OrthoDB" id="25408at2759"/>
<keyword evidence="1" id="KW-0539">Nucleus</keyword>
<dbReference type="EMBL" id="AUPL01003804">
    <property type="protein sequence ID" value="ESL08493.1"/>
    <property type="molecule type" value="Genomic_DNA"/>
</dbReference>
<evidence type="ECO:0000313" key="3">
    <source>
        <dbReference type="EMBL" id="ESL08493.1"/>
    </source>
</evidence>
<dbReference type="InterPro" id="IPR018222">
    <property type="entry name" value="Nuclear_transport_factor_2_euk"/>
</dbReference>
<dbReference type="GO" id="GO:0051028">
    <property type="term" value="P:mRNA transport"/>
    <property type="evidence" value="ECO:0007669"/>
    <property type="project" value="UniProtKB-UniRule"/>
</dbReference>
<dbReference type="GO" id="GO:0015031">
    <property type="term" value="P:protein transport"/>
    <property type="evidence" value="ECO:0007669"/>
    <property type="project" value="UniProtKB-KW"/>
</dbReference>
<evidence type="ECO:0000256" key="1">
    <source>
        <dbReference type="RuleBase" id="RU369002"/>
    </source>
</evidence>
<keyword evidence="4" id="KW-1185">Reference proteome</keyword>
<keyword evidence="1" id="KW-0653">Protein transport</keyword>
<dbReference type="GO" id="GO:0006913">
    <property type="term" value="P:nucleocytoplasmic transport"/>
    <property type="evidence" value="ECO:0007669"/>
    <property type="project" value="UniProtKB-UniRule"/>
</dbReference>
<evidence type="ECO:0000259" key="2">
    <source>
        <dbReference type="PROSITE" id="PS50177"/>
    </source>
</evidence>
<accession>A0A061IZB4</accession>
<protein>
    <recommendedName>
        <fullName evidence="1">NTF2-related export protein</fullName>
    </recommendedName>
</protein>
<comment type="caution">
    <text evidence="3">The sequence shown here is derived from an EMBL/GenBank/DDBJ whole genome shotgun (WGS) entry which is preliminary data.</text>
</comment>
<dbReference type="PROSITE" id="PS50177">
    <property type="entry name" value="NTF2_DOMAIN"/>
    <property type="match status" value="1"/>
</dbReference>
<dbReference type="Pfam" id="PF02136">
    <property type="entry name" value="NTF2"/>
    <property type="match status" value="1"/>
</dbReference>
<dbReference type="VEuPathDB" id="TriTrypDB:TRSC58_03804"/>
<name>A0A061IZB4_TRYRA</name>
<dbReference type="GO" id="GO:0005737">
    <property type="term" value="C:cytoplasm"/>
    <property type="evidence" value="ECO:0007669"/>
    <property type="project" value="UniProtKB-SubCell"/>
</dbReference>